<evidence type="ECO:0000313" key="2">
    <source>
        <dbReference type="EMBL" id="OQO07707.1"/>
    </source>
</evidence>
<dbReference type="AlphaFoldDB" id="A0A1V8T8H5"/>
<dbReference type="InterPro" id="IPR002225">
    <property type="entry name" value="3Beta_OHSteriod_DH/Estase"/>
</dbReference>
<dbReference type="SUPFAM" id="SSF51735">
    <property type="entry name" value="NAD(P)-binding Rossmann-fold domains"/>
    <property type="match status" value="1"/>
</dbReference>
<dbReference type="Pfam" id="PF01073">
    <property type="entry name" value="3Beta_HSD"/>
    <property type="match status" value="1"/>
</dbReference>
<dbReference type="Gene3D" id="3.40.50.720">
    <property type="entry name" value="NAD(P)-binding Rossmann-like Domain"/>
    <property type="match status" value="1"/>
</dbReference>
<dbReference type="InterPro" id="IPR036291">
    <property type="entry name" value="NAD(P)-bd_dom_sf"/>
</dbReference>
<dbReference type="GO" id="GO:0006694">
    <property type="term" value="P:steroid biosynthetic process"/>
    <property type="evidence" value="ECO:0007669"/>
    <property type="project" value="InterPro"/>
</dbReference>
<dbReference type="STRING" id="1507870.A0A1V8T8H5"/>
<dbReference type="EMBL" id="NAJO01000014">
    <property type="protein sequence ID" value="OQO07707.1"/>
    <property type="molecule type" value="Genomic_DNA"/>
</dbReference>
<dbReference type="PANTHER" id="PTHR43000">
    <property type="entry name" value="DTDP-D-GLUCOSE 4,6-DEHYDRATASE-RELATED"/>
    <property type="match status" value="1"/>
</dbReference>
<evidence type="ECO:0000259" key="1">
    <source>
        <dbReference type="Pfam" id="PF01073"/>
    </source>
</evidence>
<proteinExistence type="predicted"/>
<accession>A0A1V8T8H5</accession>
<dbReference type="InParanoid" id="A0A1V8T8H5"/>
<dbReference type="Proteomes" id="UP000192596">
    <property type="component" value="Unassembled WGS sequence"/>
</dbReference>
<keyword evidence="3" id="KW-1185">Reference proteome</keyword>
<reference evidence="3" key="1">
    <citation type="submission" date="2017-03" db="EMBL/GenBank/DDBJ databases">
        <title>Genomes of endolithic fungi from Antarctica.</title>
        <authorList>
            <person name="Coleine C."/>
            <person name="Masonjones S."/>
            <person name="Stajich J.E."/>
        </authorList>
    </citation>
    <scope>NUCLEOTIDE SEQUENCE [LARGE SCALE GENOMIC DNA]</scope>
    <source>
        <strain evidence="3">CCFEE 5527</strain>
    </source>
</reference>
<dbReference type="OrthoDB" id="331544at2759"/>
<organism evidence="2 3">
    <name type="scientific">Cryoendolithus antarcticus</name>
    <dbReference type="NCBI Taxonomy" id="1507870"/>
    <lineage>
        <taxon>Eukaryota</taxon>
        <taxon>Fungi</taxon>
        <taxon>Dikarya</taxon>
        <taxon>Ascomycota</taxon>
        <taxon>Pezizomycotina</taxon>
        <taxon>Dothideomycetes</taxon>
        <taxon>Dothideomycetidae</taxon>
        <taxon>Cladosporiales</taxon>
        <taxon>Cladosporiaceae</taxon>
        <taxon>Cryoendolithus</taxon>
    </lineage>
</organism>
<gene>
    <name evidence="2" type="ORF">B0A48_07404</name>
</gene>
<protein>
    <recommendedName>
        <fullName evidence="1">3-beta hydroxysteroid dehydrogenase/isomerase domain-containing protein</fullName>
    </recommendedName>
</protein>
<sequence length="371" mass="40779">MLLKSKQYPERPRVLITGGAGFLGRDIIRQLHERHPLWYVCCLDLHAPNHAQSSLIDQTYEVDVRDRDAVFTALASCKPDLVIHSAALVPNGAARYSTKDSDWQRVKAVNYNGTVNVLEAALAASCKAFIYTSSIAAITDDLTQEYHYIDETLPTGRATLHYGRSKALAEAFVLDSSHATAGLKVCVLRPAPIIGPEDTQVISLIHDLIAKGETEFIIGDGDNLSDWLYISNAALAHCLAAENVLSSATAAGDVFFITNQQPVYFWDLLAAIWAELGHYPKRRTKIPVEVALVWAWLMELWGWVSGREVGIGRGSVRDAAAVRYVSCEKAEKILGYRPLIDGLGLRDGVRRTCDGYKKQLAARATTGLSNL</sequence>
<comment type="caution">
    <text evidence="2">The sequence shown here is derived from an EMBL/GenBank/DDBJ whole genome shotgun (WGS) entry which is preliminary data.</text>
</comment>
<dbReference type="GO" id="GO:0016616">
    <property type="term" value="F:oxidoreductase activity, acting on the CH-OH group of donors, NAD or NADP as acceptor"/>
    <property type="evidence" value="ECO:0007669"/>
    <property type="project" value="InterPro"/>
</dbReference>
<evidence type="ECO:0000313" key="3">
    <source>
        <dbReference type="Proteomes" id="UP000192596"/>
    </source>
</evidence>
<name>A0A1V8T8H5_9PEZI</name>
<feature type="domain" description="3-beta hydroxysteroid dehydrogenase/isomerase" evidence="1">
    <location>
        <begin position="15"/>
        <end position="287"/>
    </location>
</feature>